<evidence type="ECO:0000256" key="1">
    <source>
        <dbReference type="SAM" id="Coils"/>
    </source>
</evidence>
<gene>
    <name evidence="2" type="ORF">SS50377_27408</name>
</gene>
<keyword evidence="1" id="KW-0175">Coiled coil</keyword>
<dbReference type="GeneID" id="94301431"/>
<evidence type="ECO:0000313" key="3">
    <source>
        <dbReference type="Proteomes" id="UP000018208"/>
    </source>
</evidence>
<feature type="coiled-coil region" evidence="1">
    <location>
        <begin position="74"/>
        <end position="101"/>
    </location>
</feature>
<dbReference type="KEGG" id="ssao:94301431"/>
<dbReference type="EMBL" id="AUWU02000007">
    <property type="protein sequence ID" value="KAH0571108.1"/>
    <property type="molecule type" value="Genomic_DNA"/>
</dbReference>
<dbReference type="Proteomes" id="UP000018208">
    <property type="component" value="Unassembled WGS sequence"/>
</dbReference>
<sequence>MNEEDTISEIGSPQCKYQSTSIRQQLVVKLDKLHEYERRLLQSYLIKQRKNINQLHEITSDLQKMIDDGDFVGLENERLIIDILEVEMINQKEEFQSINDNIRSAKYFTNSLLVSLDKKLENQKT</sequence>
<proteinExistence type="predicted"/>
<protein>
    <submittedName>
        <fullName evidence="2">Uncharacterized protein</fullName>
    </submittedName>
</protein>
<accession>A0A9P8LN59</accession>
<organism evidence="2 3">
    <name type="scientific">Spironucleus salmonicida</name>
    <dbReference type="NCBI Taxonomy" id="348837"/>
    <lineage>
        <taxon>Eukaryota</taxon>
        <taxon>Metamonada</taxon>
        <taxon>Diplomonadida</taxon>
        <taxon>Hexamitidae</taxon>
        <taxon>Hexamitinae</taxon>
        <taxon>Spironucleus</taxon>
    </lineage>
</organism>
<keyword evidence="3" id="KW-1185">Reference proteome</keyword>
<evidence type="ECO:0000313" key="2">
    <source>
        <dbReference type="EMBL" id="KAH0571108.1"/>
    </source>
</evidence>
<name>A0A9P8LN59_9EUKA</name>
<reference evidence="2 3" key="1">
    <citation type="journal article" date="2014" name="PLoS Genet.">
        <title>The Genome of Spironucleus salmonicida Highlights a Fish Pathogen Adapted to Fluctuating Environments.</title>
        <authorList>
            <person name="Xu F."/>
            <person name="Jerlstrom-Hultqvist J."/>
            <person name="Einarsson E."/>
            <person name="Astvaldsson A."/>
            <person name="Svard S.G."/>
            <person name="Andersson J.O."/>
        </authorList>
    </citation>
    <scope>NUCLEOTIDE SEQUENCE [LARGE SCALE GENOMIC DNA]</scope>
    <source>
        <strain evidence="2 3">ATCC 50377</strain>
    </source>
</reference>
<dbReference type="AlphaFoldDB" id="A0A9P8LN59"/>
<comment type="caution">
    <text evidence="2">The sequence shown here is derived from an EMBL/GenBank/DDBJ whole genome shotgun (WGS) entry which is preliminary data.</text>
</comment>
<dbReference type="RefSeq" id="XP_067761881.1">
    <property type="nucleotide sequence ID" value="XM_067911194.1"/>
</dbReference>